<accession>A0A074KZ65</accession>
<organism evidence="1 2">
    <name type="scientific">Anditalea andensis</name>
    <dbReference type="NCBI Taxonomy" id="1048983"/>
    <lineage>
        <taxon>Bacteria</taxon>
        <taxon>Pseudomonadati</taxon>
        <taxon>Bacteroidota</taxon>
        <taxon>Cytophagia</taxon>
        <taxon>Cytophagales</taxon>
        <taxon>Cytophagaceae</taxon>
        <taxon>Anditalea</taxon>
    </lineage>
</organism>
<comment type="caution">
    <text evidence="1">The sequence shown here is derived from an EMBL/GenBank/DDBJ whole genome shotgun (WGS) entry which is preliminary data.</text>
</comment>
<dbReference type="OrthoDB" id="1115009at2"/>
<proteinExistence type="predicted"/>
<dbReference type="Pfam" id="PF14054">
    <property type="entry name" value="DUF4249"/>
    <property type="match status" value="1"/>
</dbReference>
<dbReference type="AlphaFoldDB" id="A0A074KZ65"/>
<name>A0A074KZ65_9BACT</name>
<dbReference type="EMBL" id="JMIH01000013">
    <property type="protein sequence ID" value="KEO75266.1"/>
    <property type="molecule type" value="Genomic_DNA"/>
</dbReference>
<keyword evidence="2" id="KW-1185">Reference proteome</keyword>
<evidence type="ECO:0000313" key="2">
    <source>
        <dbReference type="Proteomes" id="UP000027821"/>
    </source>
</evidence>
<protein>
    <recommendedName>
        <fullName evidence="3">DUF4249 domain-containing protein</fullName>
    </recommendedName>
</protein>
<dbReference type="InterPro" id="IPR025345">
    <property type="entry name" value="DUF4249"/>
</dbReference>
<evidence type="ECO:0000313" key="1">
    <source>
        <dbReference type="EMBL" id="KEO75266.1"/>
    </source>
</evidence>
<sequence length="310" mass="34906">MDSNFKIMQKSTSILMLLFLIGISACETFLVMELPPHEPKFVINTSLEVGKPIRVFVSKSRSVLQDNHFERVSDASVEIMVDGQISYPLYSEEVLNNGTKMLAYTTTEVEIEVGRTYEIIVSGEGMQTARGKTTVPTPVEIKSVDLRSAPRNNRYGYVDFSVIFDDSQGSDFYEITVLQRGTLETIDGIDPERFIINQLVNLEPRNSIYENDFRYRTGLLFDDGLFDGREAKMEFGGVLYADIDLEITVFLKVVTSDYFNYENSLNLQETNRGDPIAQPVQVINNIQGGFGIIKAAVTSSYTLPFNNSIE</sequence>
<dbReference type="eggNOG" id="ENOG50338FU">
    <property type="taxonomic scope" value="Bacteria"/>
</dbReference>
<dbReference type="Proteomes" id="UP000027821">
    <property type="component" value="Unassembled WGS sequence"/>
</dbReference>
<evidence type="ECO:0008006" key="3">
    <source>
        <dbReference type="Google" id="ProtNLM"/>
    </source>
</evidence>
<reference evidence="1 2" key="1">
    <citation type="submission" date="2014-04" db="EMBL/GenBank/DDBJ databases">
        <title>Characterization and application of a salt tolerant electro-active bacterium.</title>
        <authorList>
            <person name="Yang L."/>
            <person name="Wei S."/>
            <person name="Tay Q.X.M."/>
        </authorList>
    </citation>
    <scope>NUCLEOTIDE SEQUENCE [LARGE SCALE GENOMIC DNA]</scope>
    <source>
        <strain evidence="1 2">LY1</strain>
    </source>
</reference>
<gene>
    <name evidence="1" type="ORF">EL17_01630</name>
</gene>
<dbReference type="STRING" id="1048983.EL17_01630"/>